<evidence type="ECO:0000256" key="1">
    <source>
        <dbReference type="SAM" id="SignalP"/>
    </source>
</evidence>
<keyword evidence="3" id="KW-1185">Reference proteome</keyword>
<dbReference type="OrthoDB" id="4775409at2"/>
<feature type="signal peptide" evidence="1">
    <location>
        <begin position="1"/>
        <end position="28"/>
    </location>
</feature>
<gene>
    <name evidence="2" type="ORF">NN4_49470</name>
</gene>
<sequence length="94" mass="9588">MKQRAAILTAAVSTALAAPLLMSATANADVWQPVPGISIPLPDGMFRGLPGVIATPPPGPAPTEGAPCEGDGHWVHLEGGNAAHYGTEWLCAHN</sequence>
<evidence type="ECO:0000313" key="2">
    <source>
        <dbReference type="EMBL" id="GEM40428.1"/>
    </source>
</evidence>
<organism evidence="2 3">
    <name type="scientific">Nocardia ninae NBRC 108245</name>
    <dbReference type="NCBI Taxonomy" id="1210091"/>
    <lineage>
        <taxon>Bacteria</taxon>
        <taxon>Bacillati</taxon>
        <taxon>Actinomycetota</taxon>
        <taxon>Actinomycetes</taxon>
        <taxon>Mycobacteriales</taxon>
        <taxon>Nocardiaceae</taxon>
        <taxon>Nocardia</taxon>
    </lineage>
</organism>
<dbReference type="RefSeq" id="WP_147135720.1">
    <property type="nucleotide sequence ID" value="NZ_BJXA01000036.1"/>
</dbReference>
<comment type="caution">
    <text evidence="2">The sequence shown here is derived from an EMBL/GenBank/DDBJ whole genome shotgun (WGS) entry which is preliminary data.</text>
</comment>
<dbReference type="AlphaFoldDB" id="A0A511MJV7"/>
<evidence type="ECO:0000313" key="3">
    <source>
        <dbReference type="Proteomes" id="UP000321424"/>
    </source>
</evidence>
<protein>
    <submittedName>
        <fullName evidence="2">Uncharacterized protein</fullName>
    </submittedName>
</protein>
<name>A0A511MJV7_9NOCA</name>
<dbReference type="Proteomes" id="UP000321424">
    <property type="component" value="Unassembled WGS sequence"/>
</dbReference>
<keyword evidence="1" id="KW-0732">Signal</keyword>
<dbReference type="EMBL" id="BJXA01000036">
    <property type="protein sequence ID" value="GEM40428.1"/>
    <property type="molecule type" value="Genomic_DNA"/>
</dbReference>
<proteinExistence type="predicted"/>
<accession>A0A511MJV7</accession>
<reference evidence="2 3" key="1">
    <citation type="submission" date="2019-07" db="EMBL/GenBank/DDBJ databases">
        <title>Whole genome shotgun sequence of Nocardia ninae NBRC 108245.</title>
        <authorList>
            <person name="Hosoyama A."/>
            <person name="Uohara A."/>
            <person name="Ohji S."/>
            <person name="Ichikawa N."/>
        </authorList>
    </citation>
    <scope>NUCLEOTIDE SEQUENCE [LARGE SCALE GENOMIC DNA]</scope>
    <source>
        <strain evidence="2 3">NBRC 108245</strain>
    </source>
</reference>
<feature type="chain" id="PRO_5021888535" evidence="1">
    <location>
        <begin position="29"/>
        <end position="94"/>
    </location>
</feature>